<proteinExistence type="predicted"/>
<reference evidence="1 2" key="1">
    <citation type="submission" date="2019-03" db="EMBL/GenBank/DDBJ databases">
        <title>Genomics of glacier-inhabiting Cryobacterium strains.</title>
        <authorList>
            <person name="Liu Q."/>
            <person name="Xin Y.-H."/>
        </authorList>
    </citation>
    <scope>NUCLEOTIDE SEQUENCE [LARGE SCALE GENOMIC DNA]</scope>
    <source>
        <strain evidence="1 2">RHLS22-1</strain>
    </source>
</reference>
<evidence type="ECO:0000313" key="2">
    <source>
        <dbReference type="Proteomes" id="UP000297907"/>
    </source>
</evidence>
<comment type="caution">
    <text evidence="1">The sequence shown here is derived from an EMBL/GenBank/DDBJ whole genome shotgun (WGS) entry which is preliminary data.</text>
</comment>
<accession>A0A4R8W196</accession>
<dbReference type="AlphaFoldDB" id="A0A4R8W196"/>
<dbReference type="RefSeq" id="WP_134455220.1">
    <property type="nucleotide sequence ID" value="NZ_SOFL01000056.1"/>
</dbReference>
<keyword evidence="2" id="KW-1185">Reference proteome</keyword>
<dbReference type="Proteomes" id="UP000297907">
    <property type="component" value="Unassembled WGS sequence"/>
</dbReference>
<dbReference type="OrthoDB" id="9815592at2"/>
<evidence type="ECO:0000313" key="1">
    <source>
        <dbReference type="EMBL" id="TFB96813.1"/>
    </source>
</evidence>
<dbReference type="Gene3D" id="2.160.10.10">
    <property type="entry name" value="Hexapeptide repeat proteins"/>
    <property type="match status" value="1"/>
</dbReference>
<name>A0A4R8W196_9MICO</name>
<gene>
    <name evidence="1" type="ORF">E3O42_16885</name>
</gene>
<dbReference type="SUPFAM" id="SSF51161">
    <property type="entry name" value="Trimeric LpxA-like enzymes"/>
    <property type="match status" value="1"/>
</dbReference>
<evidence type="ECO:0008006" key="3">
    <source>
        <dbReference type="Google" id="ProtNLM"/>
    </source>
</evidence>
<dbReference type="EMBL" id="SOFL01000056">
    <property type="protein sequence ID" value="TFB96813.1"/>
    <property type="molecule type" value="Genomic_DNA"/>
</dbReference>
<dbReference type="InterPro" id="IPR011004">
    <property type="entry name" value="Trimer_LpxA-like_sf"/>
</dbReference>
<organism evidence="1 2">
    <name type="scientific">Cryobacterium adonitolivorans</name>
    <dbReference type="NCBI Taxonomy" id="1259189"/>
    <lineage>
        <taxon>Bacteria</taxon>
        <taxon>Bacillati</taxon>
        <taxon>Actinomycetota</taxon>
        <taxon>Actinomycetes</taxon>
        <taxon>Micrococcales</taxon>
        <taxon>Microbacteriaceae</taxon>
        <taxon>Cryobacterium</taxon>
    </lineage>
</organism>
<sequence>MKQLMSAVVGILPSARGKNFLLNRLGHTIAKSASIGPILLLGRTALVVGDGARIGPFNVFRHVSRAEVGDMAEIGQFNWISAAPFLVEESVSPIAGQFILGAHASFTSRHYVDASGGVLIGEYATVAGVRSAFMTHGIDVEDNVLDSFPITIGKYAMVGGGCNLVMGATVPDYSLVAMGSVVIKGLKEPHTLYAGAPAKLKKALPAGAYAKRMTGAVPPRNRGRI</sequence>
<protein>
    <recommendedName>
        <fullName evidence="3">Acyltransferase</fullName>
    </recommendedName>
</protein>